<dbReference type="Proteomes" id="UP001220940">
    <property type="component" value="Unassembled WGS sequence"/>
</dbReference>
<evidence type="ECO:0000313" key="4">
    <source>
        <dbReference type="EMBL" id="MDC4182150.1"/>
    </source>
</evidence>
<dbReference type="Proteomes" id="UP001216384">
    <property type="component" value="Unassembled WGS sequence"/>
</dbReference>
<dbReference type="Pfam" id="PF05698">
    <property type="entry name" value="Trigger_C"/>
    <property type="match status" value="1"/>
</dbReference>
<evidence type="ECO:0000256" key="1">
    <source>
        <dbReference type="ARBA" id="ARBA00023110"/>
    </source>
</evidence>
<evidence type="ECO:0000313" key="6">
    <source>
        <dbReference type="Proteomes" id="UP001216384"/>
    </source>
</evidence>
<dbReference type="EMBL" id="JAJHZM010000013">
    <property type="protein sequence ID" value="MDC4182150.1"/>
    <property type="molecule type" value="Genomic_DNA"/>
</dbReference>
<dbReference type="NCBIfam" id="NF045756">
    <property type="entry name" value="MPN555"/>
    <property type="match status" value="1"/>
</dbReference>
<evidence type="ECO:0000313" key="7">
    <source>
        <dbReference type="Proteomes" id="UP001220940"/>
    </source>
</evidence>
<dbReference type="InterPro" id="IPR037041">
    <property type="entry name" value="Trigger_fac_C_sf"/>
</dbReference>
<dbReference type="Gene3D" id="1.10.3120.10">
    <property type="entry name" value="Trigger factor, C-terminal domain"/>
    <property type="match status" value="1"/>
</dbReference>
<organism evidence="5 6">
    <name type="scientific">Mycoplasma bradburyae</name>
    <dbReference type="NCBI Taxonomy" id="2963128"/>
    <lineage>
        <taxon>Bacteria</taxon>
        <taxon>Bacillati</taxon>
        <taxon>Mycoplasmatota</taxon>
        <taxon>Mollicutes</taxon>
        <taxon>Mycoplasmataceae</taxon>
        <taxon>Mycoplasma</taxon>
    </lineage>
</organism>
<dbReference type="InterPro" id="IPR054820">
    <property type="entry name" value="MPN555-like"/>
</dbReference>
<keyword evidence="7" id="KW-1185">Reference proteome</keyword>
<dbReference type="InterPro" id="IPR008880">
    <property type="entry name" value="Trigger_fac_C"/>
</dbReference>
<comment type="caution">
    <text evidence="5">The sequence shown here is derived from an EMBL/GenBank/DDBJ whole genome shotgun (WGS) entry which is preliminary data.</text>
</comment>
<dbReference type="EMBL" id="JAJHZP010000015">
    <property type="protein sequence ID" value="MDC4183598.1"/>
    <property type="molecule type" value="Genomic_DNA"/>
</dbReference>
<evidence type="ECO:0000256" key="2">
    <source>
        <dbReference type="ARBA" id="ARBA00023235"/>
    </source>
</evidence>
<evidence type="ECO:0000259" key="3">
    <source>
        <dbReference type="Pfam" id="PF05698"/>
    </source>
</evidence>
<accession>A0AAW6HSF5</accession>
<dbReference type="GO" id="GO:0006457">
    <property type="term" value="P:protein folding"/>
    <property type="evidence" value="ECO:0007669"/>
    <property type="project" value="InterPro"/>
</dbReference>
<proteinExistence type="predicted"/>
<gene>
    <name evidence="4" type="ORF">LNO68_03035</name>
    <name evidence="5" type="ORF">LNO71_02990</name>
</gene>
<keyword evidence="2" id="KW-0413">Isomerase</keyword>
<sequence length="201" mass="23531">MSSKLKLKKDIDYSTEITVSQFFIDPAMLQQQRERIKAALPKEMSDESIMQYELLQLTIKDNLFSAIMNYLADHFEFEMSEEQMKSVIEQLKLSGVNADENILKNMADKIIKKGLMFDHFAKEWNVKVTDEEVKNMLDAYYEKTNQSIHDVLNDKNKFESVRVSILEEKMVMKTISKFALRFNLQNPNYQEESSDSDKSVN</sequence>
<evidence type="ECO:0000313" key="5">
    <source>
        <dbReference type="EMBL" id="MDC4183598.1"/>
    </source>
</evidence>
<dbReference type="AlphaFoldDB" id="A0AAW6HSF5"/>
<dbReference type="SUPFAM" id="SSF109998">
    <property type="entry name" value="Triger factor/SurA peptide-binding domain-like"/>
    <property type="match status" value="1"/>
</dbReference>
<dbReference type="InterPro" id="IPR027304">
    <property type="entry name" value="Trigger_fact/SurA_dom_sf"/>
</dbReference>
<name>A0AAW6HSF5_9MOLU</name>
<dbReference type="GO" id="GO:0015031">
    <property type="term" value="P:protein transport"/>
    <property type="evidence" value="ECO:0007669"/>
    <property type="project" value="InterPro"/>
</dbReference>
<keyword evidence="1" id="KW-0697">Rotamase</keyword>
<reference evidence="5 7" key="1">
    <citation type="submission" date="2021-11" db="EMBL/GenBank/DDBJ databases">
        <title>Description of Mycoplasma bradburyaesp. nov.from sea birds: a tribute to a great mycoplasmologist.</title>
        <authorList>
            <person name="Ramirez A.S."/>
            <person name="Poveda C."/>
            <person name="Suarez-Perez A."/>
            <person name="Rosales R.S."/>
            <person name="Dijkman R."/>
            <person name="Feberwee A."/>
            <person name="Spergser J."/>
            <person name="Szostak M.P."/>
            <person name="Ressel L."/>
            <person name="Calabuig P."/>
            <person name="Catania S."/>
            <person name="Gobbo F."/>
            <person name="Timofte D."/>
            <person name="Poveda J.B."/>
        </authorList>
    </citation>
    <scope>NUCLEOTIDE SEQUENCE</scope>
    <source>
        <strain evidence="4 7">T158</strain>
        <strain evidence="5">T264</strain>
    </source>
</reference>
<protein>
    <recommendedName>
        <fullName evidence="3">Trigger factor C-terminal domain-containing protein</fullName>
    </recommendedName>
</protein>
<feature type="domain" description="Trigger factor C-terminal" evidence="3">
    <location>
        <begin position="62"/>
        <end position="172"/>
    </location>
</feature>
<dbReference type="RefSeq" id="WP_255034817.1">
    <property type="nucleotide sequence ID" value="NZ_CP101414.1"/>
</dbReference>
<dbReference type="GO" id="GO:0003755">
    <property type="term" value="F:peptidyl-prolyl cis-trans isomerase activity"/>
    <property type="evidence" value="ECO:0007669"/>
    <property type="project" value="UniProtKB-KW"/>
</dbReference>